<dbReference type="PROSITE" id="PS00761">
    <property type="entry name" value="SPASE_I_3"/>
    <property type="match status" value="1"/>
</dbReference>
<feature type="region of interest" description="Disordered" evidence="8">
    <location>
        <begin position="245"/>
        <end position="265"/>
    </location>
</feature>
<proteinExistence type="inferred from homology"/>
<dbReference type="PANTHER" id="PTHR43390">
    <property type="entry name" value="SIGNAL PEPTIDASE I"/>
    <property type="match status" value="1"/>
</dbReference>
<keyword evidence="7" id="KW-0645">Protease</keyword>
<dbReference type="Proteomes" id="UP000613840">
    <property type="component" value="Unassembled WGS sequence"/>
</dbReference>
<evidence type="ECO:0000256" key="7">
    <source>
        <dbReference type="RuleBase" id="RU362042"/>
    </source>
</evidence>
<dbReference type="InterPro" id="IPR019533">
    <property type="entry name" value="Peptidase_S26"/>
</dbReference>
<dbReference type="EMBL" id="BMMZ01000006">
    <property type="protein sequence ID" value="GGL66928.1"/>
    <property type="molecule type" value="Genomic_DNA"/>
</dbReference>
<reference evidence="10" key="1">
    <citation type="journal article" date="2014" name="Int. J. Syst. Evol. Microbiol.">
        <title>Complete genome sequence of Corynebacterium casei LMG S-19264T (=DSM 44701T), isolated from a smear-ripened cheese.</title>
        <authorList>
            <consortium name="US DOE Joint Genome Institute (JGI-PGF)"/>
            <person name="Walter F."/>
            <person name="Albersmeier A."/>
            <person name="Kalinowski J."/>
            <person name="Ruckert C."/>
        </authorList>
    </citation>
    <scope>NUCLEOTIDE SEQUENCE</scope>
    <source>
        <strain evidence="10">CGMCC 4.7306</strain>
    </source>
</reference>
<name>A0A917SA39_9ACTN</name>
<feature type="active site" evidence="6">
    <location>
        <position position="59"/>
    </location>
</feature>
<dbReference type="Pfam" id="PF10502">
    <property type="entry name" value="Peptidase_S26"/>
    <property type="match status" value="1"/>
</dbReference>
<evidence type="ECO:0000256" key="4">
    <source>
        <dbReference type="ARBA" id="ARBA00013208"/>
    </source>
</evidence>
<dbReference type="InterPro" id="IPR036286">
    <property type="entry name" value="LexA/Signal_pep-like_sf"/>
</dbReference>
<feature type="domain" description="Peptidase S26" evidence="9">
    <location>
        <begin position="29"/>
        <end position="226"/>
    </location>
</feature>
<dbReference type="Gene3D" id="2.10.109.10">
    <property type="entry name" value="Umud Fragment, subunit A"/>
    <property type="match status" value="1"/>
</dbReference>
<dbReference type="InterPro" id="IPR000223">
    <property type="entry name" value="Pept_S26A_signal_pept_1"/>
</dbReference>
<evidence type="ECO:0000256" key="8">
    <source>
        <dbReference type="SAM" id="MobiDB-lite"/>
    </source>
</evidence>
<feature type="compositionally biased region" description="Polar residues" evidence="8">
    <location>
        <begin position="256"/>
        <end position="265"/>
    </location>
</feature>
<comment type="subcellular location">
    <subcellularLocation>
        <location evidence="2">Cell membrane</location>
        <topology evidence="2">Single-pass type II membrane protein</topology>
    </subcellularLocation>
    <subcellularLocation>
        <location evidence="7">Membrane</location>
        <topology evidence="7">Single-pass type II membrane protein</topology>
    </subcellularLocation>
</comment>
<comment type="caution">
    <text evidence="10">The sequence shown here is derived from an EMBL/GenBank/DDBJ whole genome shotgun (WGS) entry which is preliminary data.</text>
</comment>
<dbReference type="EC" id="3.4.21.89" evidence="4 7"/>
<dbReference type="AlphaFoldDB" id="A0A917SA39"/>
<evidence type="ECO:0000259" key="9">
    <source>
        <dbReference type="Pfam" id="PF10502"/>
    </source>
</evidence>
<sequence>MSGSEPVSAKRGTEDNPETVGDKIGSLLKELLIVVVGALIIAFLIRTFLGQMFLIPSGSMEHTLNVNDRIAVQKVTHFKRGDVVVFKDPDNWLGDEPQAPQRGPLGKALEFIGVLPNTSNEYLVKRVIGMPGDHVKCCDNQGRITVNGQPLNEQSYLYSSDGRQSKPSDQPFDVIVPRDRLWVMGDHRDDSADSRCHLTDQSVDGGSPMSAFVPEDDVVGPVFAIVAPFDRARWIHIPDTFAQVPAPKDPAPAQAVVNSHNDPCG</sequence>
<evidence type="ECO:0000256" key="2">
    <source>
        <dbReference type="ARBA" id="ARBA00004401"/>
    </source>
</evidence>
<comment type="catalytic activity">
    <reaction evidence="1 7">
        <text>Cleavage of hydrophobic, N-terminal signal or leader sequences from secreted and periplasmic proteins.</text>
        <dbReference type="EC" id="3.4.21.89"/>
    </reaction>
</comment>
<evidence type="ECO:0000313" key="11">
    <source>
        <dbReference type="Proteomes" id="UP000613840"/>
    </source>
</evidence>
<evidence type="ECO:0000256" key="5">
    <source>
        <dbReference type="ARBA" id="ARBA00022801"/>
    </source>
</evidence>
<keyword evidence="7" id="KW-0472">Membrane</keyword>
<dbReference type="PRINTS" id="PR00727">
    <property type="entry name" value="LEADERPTASE"/>
</dbReference>
<evidence type="ECO:0000256" key="1">
    <source>
        <dbReference type="ARBA" id="ARBA00000677"/>
    </source>
</evidence>
<comment type="similarity">
    <text evidence="3 7">Belongs to the peptidase S26 family.</text>
</comment>
<keyword evidence="7" id="KW-0812">Transmembrane</keyword>
<evidence type="ECO:0000256" key="3">
    <source>
        <dbReference type="ARBA" id="ARBA00009370"/>
    </source>
</evidence>
<keyword evidence="5 7" id="KW-0378">Hydrolase</keyword>
<protein>
    <recommendedName>
        <fullName evidence="4 7">Signal peptidase I</fullName>
        <ecNumber evidence="4 7">3.4.21.89</ecNumber>
    </recommendedName>
</protein>
<dbReference type="GO" id="GO:0005886">
    <property type="term" value="C:plasma membrane"/>
    <property type="evidence" value="ECO:0007669"/>
    <property type="project" value="UniProtKB-SubCell"/>
</dbReference>
<dbReference type="InterPro" id="IPR019758">
    <property type="entry name" value="Pept_S26A_signal_pept_1_CS"/>
</dbReference>
<dbReference type="CDD" id="cd06530">
    <property type="entry name" value="S26_SPase_I"/>
    <property type="match status" value="1"/>
</dbReference>
<keyword evidence="11" id="KW-1185">Reference proteome</keyword>
<dbReference type="PANTHER" id="PTHR43390:SF1">
    <property type="entry name" value="CHLOROPLAST PROCESSING PEPTIDASE"/>
    <property type="match status" value="1"/>
</dbReference>
<feature type="transmembrane region" description="Helical" evidence="7">
    <location>
        <begin position="31"/>
        <end position="49"/>
    </location>
</feature>
<dbReference type="SUPFAM" id="SSF51306">
    <property type="entry name" value="LexA/Signal peptidase"/>
    <property type="match status" value="1"/>
</dbReference>
<dbReference type="NCBIfam" id="TIGR02227">
    <property type="entry name" value="sigpep_I_bact"/>
    <property type="match status" value="1"/>
</dbReference>
<reference evidence="10" key="2">
    <citation type="submission" date="2020-09" db="EMBL/GenBank/DDBJ databases">
        <authorList>
            <person name="Sun Q."/>
            <person name="Zhou Y."/>
        </authorList>
    </citation>
    <scope>NUCLEOTIDE SEQUENCE</scope>
    <source>
        <strain evidence="10">CGMCC 4.7306</strain>
    </source>
</reference>
<dbReference type="GO" id="GO:0009003">
    <property type="term" value="F:signal peptidase activity"/>
    <property type="evidence" value="ECO:0007669"/>
    <property type="project" value="UniProtKB-EC"/>
</dbReference>
<dbReference type="GO" id="GO:0004252">
    <property type="term" value="F:serine-type endopeptidase activity"/>
    <property type="evidence" value="ECO:0007669"/>
    <property type="project" value="InterPro"/>
</dbReference>
<accession>A0A917SA39</accession>
<gene>
    <name evidence="10" type="ORF">GCM10011575_26800</name>
</gene>
<evidence type="ECO:0000256" key="6">
    <source>
        <dbReference type="PIRSR" id="PIRSR600223-1"/>
    </source>
</evidence>
<organism evidence="10 11">
    <name type="scientific">Microlunatus endophyticus</name>
    <dbReference type="NCBI Taxonomy" id="1716077"/>
    <lineage>
        <taxon>Bacteria</taxon>
        <taxon>Bacillati</taxon>
        <taxon>Actinomycetota</taxon>
        <taxon>Actinomycetes</taxon>
        <taxon>Propionibacteriales</taxon>
        <taxon>Propionibacteriaceae</taxon>
        <taxon>Microlunatus</taxon>
    </lineage>
</organism>
<evidence type="ECO:0000313" key="10">
    <source>
        <dbReference type="EMBL" id="GGL66928.1"/>
    </source>
</evidence>
<dbReference type="GO" id="GO:0006465">
    <property type="term" value="P:signal peptide processing"/>
    <property type="evidence" value="ECO:0007669"/>
    <property type="project" value="InterPro"/>
</dbReference>
<keyword evidence="7" id="KW-1133">Transmembrane helix</keyword>
<feature type="active site" evidence="6">
    <location>
        <position position="125"/>
    </location>
</feature>